<evidence type="ECO:0000313" key="1">
    <source>
        <dbReference type="EMBL" id="KAK1367860.1"/>
    </source>
</evidence>
<organism evidence="1 2">
    <name type="scientific">Heracleum sosnowskyi</name>
    <dbReference type="NCBI Taxonomy" id="360622"/>
    <lineage>
        <taxon>Eukaryota</taxon>
        <taxon>Viridiplantae</taxon>
        <taxon>Streptophyta</taxon>
        <taxon>Embryophyta</taxon>
        <taxon>Tracheophyta</taxon>
        <taxon>Spermatophyta</taxon>
        <taxon>Magnoliopsida</taxon>
        <taxon>eudicotyledons</taxon>
        <taxon>Gunneridae</taxon>
        <taxon>Pentapetalae</taxon>
        <taxon>asterids</taxon>
        <taxon>campanulids</taxon>
        <taxon>Apiales</taxon>
        <taxon>Apiaceae</taxon>
        <taxon>Apioideae</taxon>
        <taxon>apioid superclade</taxon>
        <taxon>Tordylieae</taxon>
        <taxon>Tordyliinae</taxon>
        <taxon>Heracleum</taxon>
    </lineage>
</organism>
<comment type="caution">
    <text evidence="1">The sequence shown here is derived from an EMBL/GenBank/DDBJ whole genome shotgun (WGS) entry which is preliminary data.</text>
</comment>
<keyword evidence="2" id="KW-1185">Reference proteome</keyword>
<dbReference type="EMBL" id="JAUIZM010000008">
    <property type="protein sequence ID" value="KAK1367860.1"/>
    <property type="molecule type" value="Genomic_DNA"/>
</dbReference>
<dbReference type="AlphaFoldDB" id="A0AAD8MA43"/>
<protein>
    <submittedName>
        <fullName evidence="1">Uncharacterized protein</fullName>
    </submittedName>
</protein>
<gene>
    <name evidence="1" type="ORF">POM88_033952</name>
</gene>
<name>A0AAD8MA43_9APIA</name>
<proteinExistence type="predicted"/>
<accession>A0AAD8MA43</accession>
<evidence type="ECO:0000313" key="2">
    <source>
        <dbReference type="Proteomes" id="UP001237642"/>
    </source>
</evidence>
<reference evidence="1" key="2">
    <citation type="submission" date="2023-05" db="EMBL/GenBank/DDBJ databases">
        <authorList>
            <person name="Schelkunov M.I."/>
        </authorList>
    </citation>
    <scope>NUCLEOTIDE SEQUENCE</scope>
    <source>
        <strain evidence="1">Hsosn_3</strain>
        <tissue evidence="1">Leaf</tissue>
    </source>
</reference>
<sequence length="108" mass="12003">MTNLDLKAILKRCMMLWWGAVEHPQQHCIQDDIDMPKSLTEESAAVGTTTCGEIVPVSSQELVLGLLQVRLLNVADLDQLLAELRGVEVEQERTKGEATDAFEEGYFA</sequence>
<reference evidence="1" key="1">
    <citation type="submission" date="2023-02" db="EMBL/GenBank/DDBJ databases">
        <title>Genome of toxic invasive species Heracleum sosnowskyi carries increased number of genes despite the absence of recent whole-genome duplications.</title>
        <authorList>
            <person name="Schelkunov M."/>
            <person name="Shtratnikova V."/>
            <person name="Makarenko M."/>
            <person name="Klepikova A."/>
            <person name="Omelchenko D."/>
            <person name="Novikova G."/>
            <person name="Obukhova E."/>
            <person name="Bogdanov V."/>
            <person name="Penin A."/>
            <person name="Logacheva M."/>
        </authorList>
    </citation>
    <scope>NUCLEOTIDE SEQUENCE</scope>
    <source>
        <strain evidence="1">Hsosn_3</strain>
        <tissue evidence="1">Leaf</tissue>
    </source>
</reference>
<dbReference type="Proteomes" id="UP001237642">
    <property type="component" value="Unassembled WGS sequence"/>
</dbReference>